<name>A0ACC0APZ7_CATRO</name>
<dbReference type="Proteomes" id="UP001060085">
    <property type="component" value="Linkage Group LG05"/>
</dbReference>
<evidence type="ECO:0000313" key="2">
    <source>
        <dbReference type="Proteomes" id="UP001060085"/>
    </source>
</evidence>
<sequence length="153" mass="17147">MNARECIEEGFKKMKDKIIVEVEPYYMDNSENEGRSPGIKVPVHKRAKGVRNVRKKSIADIKCNRARGTRKSTLVHASRIDIVVQLSITNEDLGKDLNVLNKRRFTSFIEARIATSVLVSAYTLSLLCSCGGVGCYWRSVDCACVSKSSYKPE</sequence>
<proteinExistence type="predicted"/>
<keyword evidence="2" id="KW-1185">Reference proteome</keyword>
<protein>
    <submittedName>
        <fullName evidence="1">Uncharacterized protein</fullName>
    </submittedName>
</protein>
<comment type="caution">
    <text evidence="1">The sequence shown here is derived from an EMBL/GenBank/DDBJ whole genome shotgun (WGS) entry which is preliminary data.</text>
</comment>
<reference evidence="2" key="1">
    <citation type="journal article" date="2023" name="Nat. Plants">
        <title>Single-cell RNA sequencing provides a high-resolution roadmap for understanding the multicellular compartmentation of specialized metabolism.</title>
        <authorList>
            <person name="Sun S."/>
            <person name="Shen X."/>
            <person name="Li Y."/>
            <person name="Li Y."/>
            <person name="Wang S."/>
            <person name="Li R."/>
            <person name="Zhang H."/>
            <person name="Shen G."/>
            <person name="Guo B."/>
            <person name="Wei J."/>
            <person name="Xu J."/>
            <person name="St-Pierre B."/>
            <person name="Chen S."/>
            <person name="Sun C."/>
        </authorList>
    </citation>
    <scope>NUCLEOTIDE SEQUENCE [LARGE SCALE GENOMIC DNA]</scope>
</reference>
<dbReference type="EMBL" id="CM044705">
    <property type="protein sequence ID" value="KAI5662691.1"/>
    <property type="molecule type" value="Genomic_DNA"/>
</dbReference>
<accession>A0ACC0APZ7</accession>
<organism evidence="1 2">
    <name type="scientific">Catharanthus roseus</name>
    <name type="common">Madagascar periwinkle</name>
    <name type="synonym">Vinca rosea</name>
    <dbReference type="NCBI Taxonomy" id="4058"/>
    <lineage>
        <taxon>Eukaryota</taxon>
        <taxon>Viridiplantae</taxon>
        <taxon>Streptophyta</taxon>
        <taxon>Embryophyta</taxon>
        <taxon>Tracheophyta</taxon>
        <taxon>Spermatophyta</taxon>
        <taxon>Magnoliopsida</taxon>
        <taxon>eudicotyledons</taxon>
        <taxon>Gunneridae</taxon>
        <taxon>Pentapetalae</taxon>
        <taxon>asterids</taxon>
        <taxon>lamiids</taxon>
        <taxon>Gentianales</taxon>
        <taxon>Apocynaceae</taxon>
        <taxon>Rauvolfioideae</taxon>
        <taxon>Vinceae</taxon>
        <taxon>Catharanthinae</taxon>
        <taxon>Catharanthus</taxon>
    </lineage>
</organism>
<evidence type="ECO:0000313" key="1">
    <source>
        <dbReference type="EMBL" id="KAI5662691.1"/>
    </source>
</evidence>
<gene>
    <name evidence="1" type="ORF">M9H77_22014</name>
</gene>